<evidence type="ECO:0000259" key="16">
    <source>
        <dbReference type="Pfam" id="PF00501"/>
    </source>
</evidence>
<dbReference type="InterPro" id="IPR000873">
    <property type="entry name" value="AMP-dep_synth/lig_dom"/>
</dbReference>
<feature type="domain" description="AMP-dependent synthetase/ligase" evidence="16">
    <location>
        <begin position="69"/>
        <end position="436"/>
    </location>
</feature>
<dbReference type="EC" id="6.2.1.2" evidence="14"/>
<dbReference type="Gene3D" id="3.30.300.30">
    <property type="match status" value="1"/>
</dbReference>
<evidence type="ECO:0000256" key="8">
    <source>
        <dbReference type="ARBA" id="ARBA00022832"/>
    </source>
</evidence>
<evidence type="ECO:0000313" key="20">
    <source>
        <dbReference type="RefSeq" id="XP_020821008.1"/>
    </source>
</evidence>
<keyword evidence="10" id="KW-0460">Magnesium</keyword>
<dbReference type="RefSeq" id="XP_020821008.1">
    <property type="nucleotide sequence ID" value="XM_020965349.1"/>
</dbReference>
<comment type="catalytic activity">
    <reaction evidence="15">
        <text>a medium-chain fatty acid + ATP + CoA = a medium-chain fatty acyl-CoA + AMP + diphosphate</text>
        <dbReference type="Rhea" id="RHEA:48340"/>
        <dbReference type="ChEBI" id="CHEBI:30616"/>
        <dbReference type="ChEBI" id="CHEBI:33019"/>
        <dbReference type="ChEBI" id="CHEBI:57287"/>
        <dbReference type="ChEBI" id="CHEBI:59558"/>
        <dbReference type="ChEBI" id="CHEBI:90546"/>
        <dbReference type="ChEBI" id="CHEBI:456215"/>
        <dbReference type="EC" id="6.2.1.2"/>
    </reaction>
    <physiologicalReaction direction="left-to-right" evidence="15">
        <dbReference type="Rhea" id="RHEA:48341"/>
    </physiologicalReaction>
</comment>
<gene>
    <name evidence="19 20 21 22" type="primary">LOC110193490</name>
</gene>
<evidence type="ECO:0000256" key="2">
    <source>
        <dbReference type="ARBA" id="ARBA00001946"/>
    </source>
</evidence>
<name>A0A6P5IFP4_PHACI</name>
<dbReference type="RefSeq" id="XP_020821007.1">
    <property type="nucleotide sequence ID" value="XM_020965348.1"/>
</dbReference>
<dbReference type="AlphaFoldDB" id="A0A6P5IFP4"/>
<dbReference type="Proteomes" id="UP000515140">
    <property type="component" value="Unplaced"/>
</dbReference>
<evidence type="ECO:0000259" key="17">
    <source>
        <dbReference type="Pfam" id="PF13193"/>
    </source>
</evidence>
<dbReference type="GO" id="GO:0004321">
    <property type="term" value="F:fatty-acyl-CoA synthase activity"/>
    <property type="evidence" value="ECO:0007669"/>
    <property type="project" value="TreeGrafter"/>
</dbReference>
<dbReference type="InterPro" id="IPR020845">
    <property type="entry name" value="AMP-binding_CS"/>
</dbReference>
<dbReference type="GO" id="GO:0018858">
    <property type="term" value="F:benzoate-CoA ligase activity"/>
    <property type="evidence" value="ECO:0007669"/>
    <property type="project" value="Ensembl"/>
</dbReference>
<evidence type="ECO:0000256" key="15">
    <source>
        <dbReference type="ARBA" id="ARBA00048477"/>
    </source>
</evidence>
<dbReference type="InterPro" id="IPR045851">
    <property type="entry name" value="AMP-bd_C_sf"/>
</dbReference>
<comment type="subcellular location">
    <subcellularLocation>
        <location evidence="3">Mitochondrion</location>
    </subcellularLocation>
</comment>
<keyword evidence="18" id="KW-1185">Reference proteome</keyword>
<evidence type="ECO:0000256" key="3">
    <source>
        <dbReference type="ARBA" id="ARBA00004173"/>
    </source>
</evidence>
<dbReference type="PANTHER" id="PTHR43605:SF5">
    <property type="entry name" value="ACYL-COENZYME A SYNTHETASE ACSM1, MITOCHONDRIAL"/>
    <property type="match status" value="1"/>
</dbReference>
<reference evidence="19 20" key="1">
    <citation type="submission" date="2025-04" db="UniProtKB">
        <authorList>
            <consortium name="RefSeq"/>
        </authorList>
    </citation>
    <scope>IDENTIFICATION</scope>
    <source>
        <tissue evidence="19 20">Spleen</tissue>
    </source>
</reference>
<dbReference type="GO" id="GO:0102391">
    <property type="term" value="F:decanoate-CoA ligase activity"/>
    <property type="evidence" value="ECO:0007669"/>
    <property type="project" value="Ensembl"/>
</dbReference>
<keyword evidence="9" id="KW-0067">ATP-binding</keyword>
<dbReference type="GO" id="GO:0006637">
    <property type="term" value="P:acyl-CoA metabolic process"/>
    <property type="evidence" value="ECO:0007669"/>
    <property type="project" value="TreeGrafter"/>
</dbReference>
<keyword evidence="7" id="KW-0547">Nucleotide-binding</keyword>
<keyword evidence="11" id="KW-0809">Transit peptide</keyword>
<comment type="cofactor">
    <cofactor evidence="1">
        <name>Mn(2+)</name>
        <dbReference type="ChEBI" id="CHEBI:29035"/>
    </cofactor>
</comment>
<evidence type="ECO:0000256" key="7">
    <source>
        <dbReference type="ARBA" id="ARBA00022741"/>
    </source>
</evidence>
<comment type="similarity">
    <text evidence="4">Belongs to the ATP-dependent AMP-binding enzyme family.</text>
</comment>
<dbReference type="InterPro" id="IPR025110">
    <property type="entry name" value="AMP-bd_C"/>
</dbReference>
<dbReference type="KEGG" id="pcw:110193490"/>
<evidence type="ECO:0000256" key="14">
    <source>
        <dbReference type="ARBA" id="ARBA00039009"/>
    </source>
</evidence>
<evidence type="ECO:0000313" key="21">
    <source>
        <dbReference type="RefSeq" id="XP_020821009.1"/>
    </source>
</evidence>
<dbReference type="GO" id="GO:0005759">
    <property type="term" value="C:mitochondrial matrix"/>
    <property type="evidence" value="ECO:0007669"/>
    <property type="project" value="TreeGrafter"/>
</dbReference>
<comment type="cofactor">
    <cofactor evidence="2">
        <name>Mg(2+)</name>
        <dbReference type="ChEBI" id="CHEBI:18420"/>
    </cofactor>
</comment>
<dbReference type="Pfam" id="PF13193">
    <property type="entry name" value="AMP-binding_C"/>
    <property type="match status" value="1"/>
</dbReference>
<evidence type="ECO:0000256" key="1">
    <source>
        <dbReference type="ARBA" id="ARBA00001936"/>
    </source>
</evidence>
<evidence type="ECO:0000256" key="11">
    <source>
        <dbReference type="ARBA" id="ARBA00022946"/>
    </source>
</evidence>
<evidence type="ECO:0000313" key="18">
    <source>
        <dbReference type="Proteomes" id="UP000515140"/>
    </source>
</evidence>
<proteinExistence type="inferred from homology"/>
<keyword evidence="12" id="KW-0443">Lipid metabolism</keyword>
<dbReference type="Pfam" id="PF00501">
    <property type="entry name" value="AMP-binding"/>
    <property type="match status" value="1"/>
</dbReference>
<protein>
    <recommendedName>
        <fullName evidence="14">medium-chain acyl-CoA ligase</fullName>
        <ecNumber evidence="14">6.2.1.2</ecNumber>
    </recommendedName>
</protein>
<keyword evidence="8" id="KW-0276">Fatty acid metabolism</keyword>
<keyword evidence="5" id="KW-0436">Ligase</keyword>
<dbReference type="InterPro" id="IPR051087">
    <property type="entry name" value="Mitochondrial_ACSM"/>
</dbReference>
<dbReference type="InterPro" id="IPR042099">
    <property type="entry name" value="ANL_N_sf"/>
</dbReference>
<evidence type="ECO:0000256" key="9">
    <source>
        <dbReference type="ARBA" id="ARBA00022840"/>
    </source>
</evidence>
<evidence type="ECO:0000256" key="10">
    <source>
        <dbReference type="ARBA" id="ARBA00022842"/>
    </source>
</evidence>
<dbReference type="SUPFAM" id="SSF56801">
    <property type="entry name" value="Acetyl-CoA synthetase-like"/>
    <property type="match status" value="1"/>
</dbReference>
<dbReference type="RefSeq" id="XP_020821010.1">
    <property type="nucleotide sequence ID" value="XM_020965351.1"/>
</dbReference>
<dbReference type="FunFam" id="3.40.50.12780:FF:000007">
    <property type="entry name" value="Acyl-coenzyme A synthetase ACSM2A, mitochondrial"/>
    <property type="match status" value="1"/>
</dbReference>
<dbReference type="GO" id="GO:0006633">
    <property type="term" value="P:fatty acid biosynthetic process"/>
    <property type="evidence" value="ECO:0007669"/>
    <property type="project" value="Ensembl"/>
</dbReference>
<dbReference type="GO" id="GO:0046872">
    <property type="term" value="F:metal ion binding"/>
    <property type="evidence" value="ECO:0007669"/>
    <property type="project" value="UniProtKB-KW"/>
</dbReference>
<dbReference type="PROSITE" id="PS00455">
    <property type="entry name" value="AMP_BINDING"/>
    <property type="match status" value="1"/>
</dbReference>
<organism evidence="18 19">
    <name type="scientific">Phascolarctos cinereus</name>
    <name type="common">Koala</name>
    <dbReference type="NCBI Taxonomy" id="38626"/>
    <lineage>
        <taxon>Eukaryota</taxon>
        <taxon>Metazoa</taxon>
        <taxon>Chordata</taxon>
        <taxon>Craniata</taxon>
        <taxon>Vertebrata</taxon>
        <taxon>Euteleostomi</taxon>
        <taxon>Mammalia</taxon>
        <taxon>Metatheria</taxon>
        <taxon>Diprotodontia</taxon>
        <taxon>Phascolarctidae</taxon>
        <taxon>Phascolarctos</taxon>
    </lineage>
</organism>
<evidence type="ECO:0000256" key="5">
    <source>
        <dbReference type="ARBA" id="ARBA00022598"/>
    </source>
</evidence>
<evidence type="ECO:0000256" key="6">
    <source>
        <dbReference type="ARBA" id="ARBA00022723"/>
    </source>
</evidence>
<evidence type="ECO:0000256" key="13">
    <source>
        <dbReference type="ARBA" id="ARBA00023128"/>
    </source>
</evidence>
<keyword evidence="6" id="KW-0479">Metal-binding</keyword>
<keyword evidence="13" id="KW-0496">Mitochondrion</keyword>
<evidence type="ECO:0000256" key="12">
    <source>
        <dbReference type="ARBA" id="ARBA00023098"/>
    </source>
</evidence>
<sequence length="645" mass="71893">MQLLMRSQVLRGLWIPWPICGSLHPHRRHLLARPFSRTETPQWGDYEIPKEFNFASDVMDHWARMEKEGKRDPLIPALWWVNDKGDEVKWNFQELGDLTRQAANVLTENCGLQRGDRLLLILPRIPDLWLLTVGCIRAGVVLLPGTIQLTARDILYRLQSSKAKCIVTNETSALAVDSVASDCPQLKTKLLVSEKSLDGWLDFKTLLKAASVDHTCVKTKMQEPMTIFFTSGTTGTPKMVLHTPGLALRSCLPSTRQVLKLTSSDISWCLSDPGWILSFVASVLEPWSSGTCSFIHQMPQFKPEAILKTLSRYPITYMTAAPSVYRMLLQLDVSSYKFPTLKHAATGGDALLPEDFEKWKKATGLAIHEIYGQSETGLTCAVPRGIKIKKGSMGIAIPPFDMQIIDEKGNTLPPGIEGEMAIRIKPTRPICLFSGYVDNPEKTSSSERGDFYITGDRGTIDEDGYIWYLGRDDDIIKASGYRIGPSEVENALAEHPAVAESAVVGSQDPLRGEVVKAFVVLTPEFRSHDPDKLAQELQQHVKKITAPYKYPRKGPLCAASKRMKVKLGSLGKPCLPYNVQVGNSNEKKILIYLLKVRCTPTFLGSILNHHQWPHRRSKGILPHLNHALPTLASTTAPCLPQLPHL</sequence>
<dbReference type="GeneTree" id="ENSGT00940000161138"/>
<dbReference type="RefSeq" id="XP_020821009.1">
    <property type="nucleotide sequence ID" value="XM_020965350.1"/>
</dbReference>
<evidence type="ECO:0000313" key="19">
    <source>
        <dbReference type="RefSeq" id="XP_020821007.1"/>
    </source>
</evidence>
<dbReference type="PANTHER" id="PTHR43605">
    <property type="entry name" value="ACYL-COENZYME A SYNTHETASE"/>
    <property type="match status" value="1"/>
</dbReference>
<evidence type="ECO:0000313" key="22">
    <source>
        <dbReference type="RefSeq" id="XP_020821010.1"/>
    </source>
</evidence>
<feature type="domain" description="AMP-binding enzyme C-terminal" evidence="17">
    <location>
        <begin position="487"/>
        <end position="553"/>
    </location>
</feature>
<dbReference type="Gene3D" id="3.40.50.12780">
    <property type="entry name" value="N-terminal domain of ligase-like"/>
    <property type="match status" value="1"/>
</dbReference>
<evidence type="ECO:0000256" key="4">
    <source>
        <dbReference type="ARBA" id="ARBA00006432"/>
    </source>
</evidence>
<accession>A0A6P5IFP4</accession>
<dbReference type="GO" id="GO:0005524">
    <property type="term" value="F:ATP binding"/>
    <property type="evidence" value="ECO:0007669"/>
    <property type="project" value="UniProtKB-KW"/>
</dbReference>
<dbReference type="GeneID" id="110193490"/>